<gene>
    <name evidence="8" type="ORF">HZU75_02750</name>
</gene>
<dbReference type="Gene3D" id="1.10.10.10">
    <property type="entry name" value="Winged helix-like DNA-binding domain superfamily/Winged helix DNA-binding domain"/>
    <property type="match status" value="1"/>
</dbReference>
<evidence type="ECO:0000256" key="5">
    <source>
        <dbReference type="PROSITE-ProRule" id="PRU01091"/>
    </source>
</evidence>
<dbReference type="InterPro" id="IPR001867">
    <property type="entry name" value="OmpR/PhoB-type_DNA-bd"/>
</dbReference>
<keyword evidence="1 4" id="KW-0597">Phosphoprotein</keyword>
<dbReference type="Gene3D" id="6.10.250.690">
    <property type="match status" value="1"/>
</dbReference>
<keyword evidence="9" id="KW-1185">Reference proteome</keyword>
<dbReference type="AlphaFoldDB" id="A0A7D5VCH4"/>
<dbReference type="Proteomes" id="UP000510822">
    <property type="component" value="Chromosome"/>
</dbReference>
<dbReference type="PROSITE" id="PS51755">
    <property type="entry name" value="OMPR_PHOB"/>
    <property type="match status" value="1"/>
</dbReference>
<dbReference type="GO" id="GO:0006355">
    <property type="term" value="P:regulation of DNA-templated transcription"/>
    <property type="evidence" value="ECO:0007669"/>
    <property type="project" value="InterPro"/>
</dbReference>
<keyword evidence="2" id="KW-0902">Two-component regulatory system</keyword>
<dbReference type="GO" id="GO:0032993">
    <property type="term" value="C:protein-DNA complex"/>
    <property type="evidence" value="ECO:0007669"/>
    <property type="project" value="TreeGrafter"/>
</dbReference>
<evidence type="ECO:0000256" key="3">
    <source>
        <dbReference type="ARBA" id="ARBA00023125"/>
    </source>
</evidence>
<evidence type="ECO:0000256" key="2">
    <source>
        <dbReference type="ARBA" id="ARBA00023012"/>
    </source>
</evidence>
<evidence type="ECO:0000313" key="8">
    <source>
        <dbReference type="EMBL" id="QLI83158.1"/>
    </source>
</evidence>
<accession>A0A7D5VCH4</accession>
<dbReference type="Pfam" id="PF00072">
    <property type="entry name" value="Response_reg"/>
    <property type="match status" value="1"/>
</dbReference>
<evidence type="ECO:0000259" key="6">
    <source>
        <dbReference type="PROSITE" id="PS50110"/>
    </source>
</evidence>
<sequence length="232" mass="26434">MRIAALDDDPHQLALVKSTIEAMGHCVVTFESAEALLRQLRRDNFDVLLVDWELPDLSGIEVIQWVRSNLEQALPIIMLTHRNSEQDVVTGLSAGADDYMHKPLRVEELKARITAICRRSYPKPAVRKTQFGSFALDLDLKTIQFAGEAITLKDREFDLALCLFRNLGRLLSRQYLMETVWGLAVDIPTRTLDTHISALRSKLQLRPERGFRLSAVYGHGYRLDEILSPHLE</sequence>
<dbReference type="EMBL" id="CP058952">
    <property type="protein sequence ID" value="QLI83158.1"/>
    <property type="molecule type" value="Genomic_DNA"/>
</dbReference>
<dbReference type="Gene3D" id="3.40.50.2300">
    <property type="match status" value="1"/>
</dbReference>
<evidence type="ECO:0000259" key="7">
    <source>
        <dbReference type="PROSITE" id="PS51755"/>
    </source>
</evidence>
<dbReference type="CDD" id="cd17574">
    <property type="entry name" value="REC_OmpR"/>
    <property type="match status" value="1"/>
</dbReference>
<dbReference type="PANTHER" id="PTHR48111">
    <property type="entry name" value="REGULATOR OF RPOS"/>
    <property type="match status" value="1"/>
</dbReference>
<reference evidence="8 9" key="1">
    <citation type="journal article" date="2016" name="Int. J. Syst. Evol. Microbiol.">
        <title>Chitinibacter fontanus sp. nov., isolated from a spring.</title>
        <authorList>
            <person name="Sheu S.Y."/>
            <person name="Li Y.S."/>
            <person name="Young C.C."/>
            <person name="Chen W.M."/>
        </authorList>
    </citation>
    <scope>NUCLEOTIDE SEQUENCE [LARGE SCALE GENOMIC DNA]</scope>
    <source>
        <strain evidence="8 9">STM-7</strain>
    </source>
</reference>
<dbReference type="InterPro" id="IPR036388">
    <property type="entry name" value="WH-like_DNA-bd_sf"/>
</dbReference>
<evidence type="ECO:0000313" key="9">
    <source>
        <dbReference type="Proteomes" id="UP000510822"/>
    </source>
</evidence>
<feature type="domain" description="OmpR/PhoB-type" evidence="7">
    <location>
        <begin position="126"/>
        <end position="225"/>
    </location>
</feature>
<dbReference type="PROSITE" id="PS50110">
    <property type="entry name" value="RESPONSE_REGULATORY"/>
    <property type="match status" value="1"/>
</dbReference>
<dbReference type="GO" id="GO:0005829">
    <property type="term" value="C:cytosol"/>
    <property type="evidence" value="ECO:0007669"/>
    <property type="project" value="TreeGrafter"/>
</dbReference>
<dbReference type="GO" id="GO:0000976">
    <property type="term" value="F:transcription cis-regulatory region binding"/>
    <property type="evidence" value="ECO:0007669"/>
    <property type="project" value="TreeGrafter"/>
</dbReference>
<evidence type="ECO:0000256" key="4">
    <source>
        <dbReference type="PROSITE-ProRule" id="PRU00169"/>
    </source>
</evidence>
<dbReference type="SUPFAM" id="SSF52172">
    <property type="entry name" value="CheY-like"/>
    <property type="match status" value="1"/>
</dbReference>
<evidence type="ECO:0000256" key="1">
    <source>
        <dbReference type="ARBA" id="ARBA00022553"/>
    </source>
</evidence>
<dbReference type="Pfam" id="PF00486">
    <property type="entry name" value="Trans_reg_C"/>
    <property type="match status" value="1"/>
</dbReference>
<dbReference type="SMART" id="SM00448">
    <property type="entry name" value="REC"/>
    <property type="match status" value="1"/>
</dbReference>
<dbReference type="InterPro" id="IPR039420">
    <property type="entry name" value="WalR-like"/>
</dbReference>
<dbReference type="InterPro" id="IPR011006">
    <property type="entry name" value="CheY-like_superfamily"/>
</dbReference>
<keyword evidence="3 5" id="KW-0238">DNA-binding</keyword>
<dbReference type="PANTHER" id="PTHR48111:SF40">
    <property type="entry name" value="PHOSPHATE REGULON TRANSCRIPTIONAL REGULATORY PROTEIN PHOB"/>
    <property type="match status" value="1"/>
</dbReference>
<feature type="domain" description="Response regulatory" evidence="6">
    <location>
        <begin position="2"/>
        <end position="117"/>
    </location>
</feature>
<dbReference type="KEGG" id="cfon:HZU75_02750"/>
<dbReference type="GO" id="GO:0000156">
    <property type="term" value="F:phosphorelay response regulator activity"/>
    <property type="evidence" value="ECO:0007669"/>
    <property type="project" value="TreeGrafter"/>
</dbReference>
<dbReference type="InterPro" id="IPR001789">
    <property type="entry name" value="Sig_transdc_resp-reg_receiver"/>
</dbReference>
<dbReference type="CDD" id="cd00383">
    <property type="entry name" value="trans_reg_C"/>
    <property type="match status" value="1"/>
</dbReference>
<dbReference type="SMART" id="SM00862">
    <property type="entry name" value="Trans_reg_C"/>
    <property type="match status" value="1"/>
</dbReference>
<feature type="modified residue" description="4-aspartylphosphate" evidence="4">
    <location>
        <position position="51"/>
    </location>
</feature>
<organism evidence="8 9">
    <name type="scientific">Chitinibacter fontanus</name>
    <dbReference type="NCBI Taxonomy" id="1737446"/>
    <lineage>
        <taxon>Bacteria</taxon>
        <taxon>Pseudomonadati</taxon>
        <taxon>Pseudomonadota</taxon>
        <taxon>Betaproteobacteria</taxon>
        <taxon>Neisseriales</taxon>
        <taxon>Chitinibacteraceae</taxon>
        <taxon>Chitinibacter</taxon>
    </lineage>
</organism>
<proteinExistence type="predicted"/>
<name>A0A7D5VCH4_9NEIS</name>
<feature type="DNA-binding region" description="OmpR/PhoB-type" evidence="5">
    <location>
        <begin position="126"/>
        <end position="225"/>
    </location>
</feature>
<protein>
    <submittedName>
        <fullName evidence="8">Response regulator transcription factor</fullName>
    </submittedName>
</protein>